<evidence type="ECO:0000259" key="4">
    <source>
        <dbReference type="Pfam" id="PF22725"/>
    </source>
</evidence>
<evidence type="ECO:0000256" key="1">
    <source>
        <dbReference type="ARBA" id="ARBA00010928"/>
    </source>
</evidence>
<dbReference type="AlphaFoldDB" id="A0A516GUF0"/>
<dbReference type="GO" id="GO:0016491">
    <property type="term" value="F:oxidoreductase activity"/>
    <property type="evidence" value="ECO:0007669"/>
    <property type="project" value="UniProtKB-KW"/>
</dbReference>
<evidence type="ECO:0000256" key="2">
    <source>
        <dbReference type="ARBA" id="ARBA00023002"/>
    </source>
</evidence>
<evidence type="ECO:0000313" key="6">
    <source>
        <dbReference type="Proteomes" id="UP000319209"/>
    </source>
</evidence>
<dbReference type="Gene3D" id="3.30.360.10">
    <property type="entry name" value="Dihydrodipicolinate Reductase, domain 2"/>
    <property type="match status" value="1"/>
</dbReference>
<proteinExistence type="inferred from homology"/>
<dbReference type="RefSeq" id="WP_143382044.1">
    <property type="nucleotide sequence ID" value="NZ_CP041637.1"/>
</dbReference>
<protein>
    <submittedName>
        <fullName evidence="5">Gfo/Idh/MocA family oxidoreductase</fullName>
    </submittedName>
</protein>
<comment type="similarity">
    <text evidence="1">Belongs to the Gfo/Idh/MocA family.</text>
</comment>
<dbReference type="OrthoDB" id="9815825at2"/>
<evidence type="ECO:0000259" key="3">
    <source>
        <dbReference type="Pfam" id="PF01408"/>
    </source>
</evidence>
<gene>
    <name evidence="5" type="ORF">FNB79_14525</name>
</gene>
<reference evidence="5 6" key="1">
    <citation type="submission" date="2019-07" db="EMBL/GenBank/DDBJ databases">
        <title>Genome sequencing for Formosa sp. PS13.</title>
        <authorList>
            <person name="Park S.-J."/>
        </authorList>
    </citation>
    <scope>NUCLEOTIDE SEQUENCE [LARGE SCALE GENOMIC DNA]</scope>
    <source>
        <strain evidence="5 6">PS13</strain>
    </source>
</reference>
<dbReference type="Gene3D" id="3.40.50.720">
    <property type="entry name" value="NAD(P)-binding Rossmann-like Domain"/>
    <property type="match status" value="1"/>
</dbReference>
<dbReference type="InterPro" id="IPR050984">
    <property type="entry name" value="Gfo/Idh/MocA_domain"/>
</dbReference>
<evidence type="ECO:0000313" key="5">
    <source>
        <dbReference type="EMBL" id="QDO95136.1"/>
    </source>
</evidence>
<dbReference type="Pfam" id="PF22725">
    <property type="entry name" value="GFO_IDH_MocA_C3"/>
    <property type="match status" value="1"/>
</dbReference>
<dbReference type="SUPFAM" id="SSF55347">
    <property type="entry name" value="Glyceraldehyde-3-phosphate dehydrogenase-like, C-terminal domain"/>
    <property type="match status" value="1"/>
</dbReference>
<dbReference type="PANTHER" id="PTHR22604:SF105">
    <property type="entry name" value="TRANS-1,2-DIHYDROBENZENE-1,2-DIOL DEHYDROGENASE"/>
    <property type="match status" value="1"/>
</dbReference>
<accession>A0A516GUF0</accession>
<dbReference type="InterPro" id="IPR055170">
    <property type="entry name" value="GFO_IDH_MocA-like_dom"/>
</dbReference>
<dbReference type="EMBL" id="CP041637">
    <property type="protein sequence ID" value="QDO95136.1"/>
    <property type="molecule type" value="Genomic_DNA"/>
</dbReference>
<organism evidence="5 6">
    <name type="scientific">Formosa sediminum</name>
    <dbReference type="NCBI Taxonomy" id="2594004"/>
    <lineage>
        <taxon>Bacteria</taxon>
        <taxon>Pseudomonadati</taxon>
        <taxon>Bacteroidota</taxon>
        <taxon>Flavobacteriia</taxon>
        <taxon>Flavobacteriales</taxon>
        <taxon>Flavobacteriaceae</taxon>
        <taxon>Formosa</taxon>
    </lineage>
</organism>
<dbReference type="Proteomes" id="UP000319209">
    <property type="component" value="Chromosome"/>
</dbReference>
<dbReference type="InterPro" id="IPR036291">
    <property type="entry name" value="NAD(P)-bd_dom_sf"/>
</dbReference>
<keyword evidence="2" id="KW-0560">Oxidoreductase</keyword>
<dbReference type="KEGG" id="fop:FNB79_14525"/>
<feature type="domain" description="GFO/IDH/MocA-like oxidoreductase" evidence="4">
    <location>
        <begin position="137"/>
        <end position="251"/>
    </location>
</feature>
<dbReference type="InterPro" id="IPR000683">
    <property type="entry name" value="Gfo/Idh/MocA-like_OxRdtase_N"/>
</dbReference>
<name>A0A516GUF0_9FLAO</name>
<dbReference type="GO" id="GO:0000166">
    <property type="term" value="F:nucleotide binding"/>
    <property type="evidence" value="ECO:0007669"/>
    <property type="project" value="InterPro"/>
</dbReference>
<feature type="domain" description="Gfo/Idh/MocA-like oxidoreductase N-terminal" evidence="3">
    <location>
        <begin position="9"/>
        <end position="126"/>
    </location>
</feature>
<keyword evidence="6" id="KW-1185">Reference proteome</keyword>
<dbReference type="Pfam" id="PF01408">
    <property type="entry name" value="GFO_IDH_MocA"/>
    <property type="match status" value="1"/>
</dbReference>
<dbReference type="PANTHER" id="PTHR22604">
    <property type="entry name" value="OXIDOREDUCTASES"/>
    <property type="match status" value="1"/>
</dbReference>
<dbReference type="SUPFAM" id="SSF51735">
    <property type="entry name" value="NAD(P)-binding Rossmann-fold domains"/>
    <property type="match status" value="1"/>
</dbReference>
<sequence>MSLQQNKTIRWGIIGLGNIAHKFAKDLLTIKDAKLQAVASRSADKANAFANTYNAVNAYSSYEDLVNDPDVDAVYIATPHSFHKSHTLLCLTHDKAVLCEKPFAMNLEEVKEMIALAKEKKVLLMEALWTYFLPHYQYTLELLKNENYGKLLKVEADFGFSRPFNESSRLFDKAVGGGSLLDIGIYPIFATLSTLGEPDHIEASCTSFNNGADSSCNMHFKYNTTTEAILKSTLVEDTPTTCVFTCEEAVITLNRQFHTPTTVTISQNGKEHTLDYTGDTIGYNFEILHFNQLLREGKTESDIMTFDFSLKLIKTLDKVRSLIQLNY</sequence>